<protein>
    <submittedName>
        <fullName evidence="1">Uncharacterized protein</fullName>
    </submittedName>
</protein>
<reference evidence="2" key="1">
    <citation type="submission" date="2016-10" db="EMBL/GenBank/DDBJ databases">
        <authorList>
            <person name="Varghese N."/>
            <person name="Submissions S."/>
        </authorList>
    </citation>
    <scope>NUCLEOTIDE SEQUENCE [LARGE SCALE GENOMIC DNA]</scope>
    <source>
        <strain evidence="2">CGMCC 1.8981</strain>
    </source>
</reference>
<keyword evidence="2" id="KW-1185">Reference proteome</keyword>
<gene>
    <name evidence="1" type="ORF">SAMN04487967_0246</name>
</gene>
<name>A0A1H6FM69_9EURY</name>
<dbReference type="Proteomes" id="UP000199112">
    <property type="component" value="Unassembled WGS sequence"/>
</dbReference>
<proteinExistence type="predicted"/>
<dbReference type="AlphaFoldDB" id="A0A1H6FM69"/>
<sequence length="41" mass="4931">MFLNPLSKFFFKSIINFISKCSLPTSVCEFIFSFFRFRNEP</sequence>
<evidence type="ECO:0000313" key="1">
    <source>
        <dbReference type="EMBL" id="SEH11208.1"/>
    </source>
</evidence>
<dbReference type="EMBL" id="FNWL01000001">
    <property type="protein sequence ID" value="SEH11208.1"/>
    <property type="molecule type" value="Genomic_DNA"/>
</dbReference>
<accession>A0A1H6FM69</accession>
<evidence type="ECO:0000313" key="2">
    <source>
        <dbReference type="Proteomes" id="UP000199112"/>
    </source>
</evidence>
<organism evidence="1 2">
    <name type="scientific">Natronorubrum sediminis</name>
    <dbReference type="NCBI Taxonomy" id="640943"/>
    <lineage>
        <taxon>Archaea</taxon>
        <taxon>Methanobacteriati</taxon>
        <taxon>Methanobacteriota</taxon>
        <taxon>Stenosarchaea group</taxon>
        <taxon>Halobacteria</taxon>
        <taxon>Halobacteriales</taxon>
        <taxon>Natrialbaceae</taxon>
        <taxon>Natronorubrum</taxon>
    </lineage>
</organism>